<dbReference type="EMBL" id="JAQOUE010000001">
    <property type="protein sequence ID" value="MDT7042898.1"/>
    <property type="molecule type" value="Genomic_DNA"/>
</dbReference>
<evidence type="ECO:0000313" key="8">
    <source>
        <dbReference type="EMBL" id="MDT7042898.1"/>
    </source>
</evidence>
<comment type="subunit">
    <text evidence="6">Consists of a catalytic RNA component (M1 or rnpB) and a protein subunit.</text>
</comment>
<dbReference type="NCBIfam" id="TIGR00188">
    <property type="entry name" value="rnpA"/>
    <property type="match status" value="1"/>
</dbReference>
<dbReference type="SUPFAM" id="SSF54211">
    <property type="entry name" value="Ribosomal protein S5 domain 2-like"/>
    <property type="match status" value="1"/>
</dbReference>
<dbReference type="InterPro" id="IPR014721">
    <property type="entry name" value="Ribsml_uS5_D2-typ_fold_subgr"/>
</dbReference>
<sequence>MAGRFWRAVAAKADTVSQSLMNDSLTRSSEFFLKKKQDYDRVKREGRRCQTSLFNVMFCSSATYDTRVGIVVGRRFGNAVVRNRGKRIFRELVRKTHGLLVKGYDIVVFPKRPVLTYNHRSLVESWVQILSREGLVSSPEPMPCVK</sequence>
<dbReference type="PANTHER" id="PTHR33992:SF1">
    <property type="entry name" value="RIBONUCLEASE P PROTEIN COMPONENT"/>
    <property type="match status" value="1"/>
</dbReference>
<comment type="catalytic activity">
    <reaction evidence="6">
        <text>Endonucleolytic cleavage of RNA, removing 5'-extranucleotides from tRNA precursor.</text>
        <dbReference type="EC" id="3.1.26.5"/>
    </reaction>
</comment>
<dbReference type="InterPro" id="IPR000100">
    <property type="entry name" value="RNase_P"/>
</dbReference>
<keyword evidence="3 6" id="KW-0255">Endonuclease</keyword>
<dbReference type="GO" id="GO:0004526">
    <property type="term" value="F:ribonuclease P activity"/>
    <property type="evidence" value="ECO:0007669"/>
    <property type="project" value="UniProtKB-EC"/>
</dbReference>
<organism evidence="8 9">
    <name type="scientific">Candidatus Nitronereus thalassa</name>
    <dbReference type="NCBI Taxonomy" id="3020898"/>
    <lineage>
        <taxon>Bacteria</taxon>
        <taxon>Pseudomonadati</taxon>
        <taxon>Nitrospirota</taxon>
        <taxon>Nitrospiria</taxon>
        <taxon>Nitrospirales</taxon>
        <taxon>Nitrospiraceae</taxon>
        <taxon>Candidatus Nitronereus</taxon>
    </lineage>
</organism>
<evidence type="ECO:0000256" key="3">
    <source>
        <dbReference type="ARBA" id="ARBA00022759"/>
    </source>
</evidence>
<evidence type="ECO:0000256" key="7">
    <source>
        <dbReference type="NCBIfam" id="TIGR00188"/>
    </source>
</evidence>
<keyword evidence="9" id="KW-1185">Reference proteome</keyword>
<dbReference type="HAMAP" id="MF_00227">
    <property type="entry name" value="RNase_P"/>
    <property type="match status" value="1"/>
</dbReference>
<proteinExistence type="inferred from homology"/>
<dbReference type="Pfam" id="PF00825">
    <property type="entry name" value="Ribonuclease_P"/>
    <property type="match status" value="1"/>
</dbReference>
<dbReference type="PANTHER" id="PTHR33992">
    <property type="entry name" value="RIBONUCLEASE P PROTEIN COMPONENT"/>
    <property type="match status" value="1"/>
</dbReference>
<accession>A0ABU3K9D1</accession>
<dbReference type="InterPro" id="IPR020568">
    <property type="entry name" value="Ribosomal_Su5_D2-typ_SF"/>
</dbReference>
<gene>
    <name evidence="6 8" type="primary">rnpA</name>
    <name evidence="8" type="ORF">PPG34_11080</name>
</gene>
<evidence type="ECO:0000256" key="1">
    <source>
        <dbReference type="ARBA" id="ARBA00022694"/>
    </source>
</evidence>
<comment type="function">
    <text evidence="6">RNaseP catalyzes the removal of the 5'-leader sequence from pre-tRNA to produce the mature 5'-terminus. It can also cleave other RNA substrates such as 4.5S RNA. The protein component plays an auxiliary but essential role in vivo by binding to the 5'-leader sequence and broadening the substrate specificity of the ribozyme.</text>
</comment>
<evidence type="ECO:0000313" key="9">
    <source>
        <dbReference type="Proteomes" id="UP001250932"/>
    </source>
</evidence>
<evidence type="ECO:0000256" key="6">
    <source>
        <dbReference type="HAMAP-Rule" id="MF_00227"/>
    </source>
</evidence>
<protein>
    <recommendedName>
        <fullName evidence="6 7">Ribonuclease P protein component</fullName>
        <shortName evidence="6">RNase P protein</shortName>
        <shortName evidence="6">RNaseP protein</shortName>
        <ecNumber evidence="6 7">3.1.26.5</ecNumber>
    </recommendedName>
    <alternativeName>
        <fullName evidence="6">Protein C5</fullName>
    </alternativeName>
</protein>
<dbReference type="Gene3D" id="3.30.230.10">
    <property type="match status" value="1"/>
</dbReference>
<comment type="caution">
    <text evidence="8">The sequence shown here is derived from an EMBL/GenBank/DDBJ whole genome shotgun (WGS) entry which is preliminary data.</text>
</comment>
<evidence type="ECO:0000256" key="5">
    <source>
        <dbReference type="ARBA" id="ARBA00022884"/>
    </source>
</evidence>
<dbReference type="RefSeq" id="WP_313833365.1">
    <property type="nucleotide sequence ID" value="NZ_JAQOUE010000001.1"/>
</dbReference>
<keyword evidence="1 6" id="KW-0819">tRNA processing</keyword>
<keyword evidence="2 6" id="KW-0540">Nuclease</keyword>
<evidence type="ECO:0000256" key="2">
    <source>
        <dbReference type="ARBA" id="ARBA00022722"/>
    </source>
</evidence>
<reference evidence="8 9" key="1">
    <citation type="journal article" date="2023" name="ISME J.">
        <title>Cultivation and genomic characterization of novel and ubiquitous marine nitrite-oxidizing bacteria from the Nitrospirales.</title>
        <authorList>
            <person name="Mueller A.J."/>
            <person name="Daebeler A."/>
            <person name="Herbold C.W."/>
            <person name="Kirkegaard R.H."/>
            <person name="Daims H."/>
        </authorList>
    </citation>
    <scope>NUCLEOTIDE SEQUENCE [LARGE SCALE GENOMIC DNA]</scope>
    <source>
        <strain evidence="8 9">EB</strain>
    </source>
</reference>
<dbReference type="EC" id="3.1.26.5" evidence="6 7"/>
<comment type="similarity">
    <text evidence="6">Belongs to the RnpA family.</text>
</comment>
<name>A0ABU3K9D1_9BACT</name>
<evidence type="ECO:0000256" key="4">
    <source>
        <dbReference type="ARBA" id="ARBA00022801"/>
    </source>
</evidence>
<keyword evidence="5 6" id="KW-0694">RNA-binding</keyword>
<dbReference type="Proteomes" id="UP001250932">
    <property type="component" value="Unassembled WGS sequence"/>
</dbReference>
<keyword evidence="4 6" id="KW-0378">Hydrolase</keyword>